<dbReference type="Proteomes" id="UP000291343">
    <property type="component" value="Unassembled WGS sequence"/>
</dbReference>
<reference evidence="1 2" key="1">
    <citation type="journal article" date="2017" name="Gigascience">
        <title>Genome sequence of the small brown planthopper, Laodelphax striatellus.</title>
        <authorList>
            <person name="Zhu J."/>
            <person name="Jiang F."/>
            <person name="Wang X."/>
            <person name="Yang P."/>
            <person name="Bao Y."/>
            <person name="Zhao W."/>
            <person name="Wang W."/>
            <person name="Lu H."/>
            <person name="Wang Q."/>
            <person name="Cui N."/>
            <person name="Li J."/>
            <person name="Chen X."/>
            <person name="Luo L."/>
            <person name="Yu J."/>
            <person name="Kang L."/>
            <person name="Cui F."/>
        </authorList>
    </citation>
    <scope>NUCLEOTIDE SEQUENCE [LARGE SCALE GENOMIC DNA]</scope>
    <source>
        <strain evidence="1">Lst14</strain>
    </source>
</reference>
<dbReference type="InParanoid" id="A0A482XQU6"/>
<keyword evidence="2" id="KW-1185">Reference proteome</keyword>
<gene>
    <name evidence="1" type="ORF">LSTR_LSTR012844</name>
</gene>
<dbReference type="AlphaFoldDB" id="A0A482XQU6"/>
<organism evidence="1 2">
    <name type="scientific">Laodelphax striatellus</name>
    <name type="common">Small brown planthopper</name>
    <name type="synonym">Delphax striatella</name>
    <dbReference type="NCBI Taxonomy" id="195883"/>
    <lineage>
        <taxon>Eukaryota</taxon>
        <taxon>Metazoa</taxon>
        <taxon>Ecdysozoa</taxon>
        <taxon>Arthropoda</taxon>
        <taxon>Hexapoda</taxon>
        <taxon>Insecta</taxon>
        <taxon>Pterygota</taxon>
        <taxon>Neoptera</taxon>
        <taxon>Paraneoptera</taxon>
        <taxon>Hemiptera</taxon>
        <taxon>Auchenorrhyncha</taxon>
        <taxon>Fulgoroidea</taxon>
        <taxon>Delphacidae</taxon>
        <taxon>Criomorphinae</taxon>
        <taxon>Laodelphax</taxon>
    </lineage>
</organism>
<evidence type="ECO:0000313" key="2">
    <source>
        <dbReference type="Proteomes" id="UP000291343"/>
    </source>
</evidence>
<protein>
    <submittedName>
        <fullName evidence="1">Uncharacterized protein</fullName>
    </submittedName>
</protein>
<sequence length="96" mass="10699">MLFLKEVVPITTEQQQGWSYTRSNKELPTTGSRRLDGSQVCTEVVGEPDHSSNSSVQNLPVQELRKTWEACFPDQSWETSAEVACLMGDAVQCSSF</sequence>
<comment type="caution">
    <text evidence="1">The sequence shown here is derived from an EMBL/GenBank/DDBJ whole genome shotgun (WGS) entry which is preliminary data.</text>
</comment>
<accession>A0A482XQU6</accession>
<proteinExistence type="predicted"/>
<dbReference type="EMBL" id="QKKF02003118">
    <property type="protein sequence ID" value="RZF47829.1"/>
    <property type="molecule type" value="Genomic_DNA"/>
</dbReference>
<evidence type="ECO:0000313" key="1">
    <source>
        <dbReference type="EMBL" id="RZF47829.1"/>
    </source>
</evidence>
<name>A0A482XQU6_LAOST</name>